<organism evidence="7 8">
    <name type="scientific">Plutella xylostella</name>
    <name type="common">Diamondback moth</name>
    <name type="synonym">Plutella maculipennis</name>
    <dbReference type="NCBI Taxonomy" id="51655"/>
    <lineage>
        <taxon>Eukaryota</taxon>
        <taxon>Metazoa</taxon>
        <taxon>Ecdysozoa</taxon>
        <taxon>Arthropoda</taxon>
        <taxon>Hexapoda</taxon>
        <taxon>Insecta</taxon>
        <taxon>Pterygota</taxon>
        <taxon>Neoptera</taxon>
        <taxon>Endopterygota</taxon>
        <taxon>Lepidoptera</taxon>
        <taxon>Glossata</taxon>
        <taxon>Ditrysia</taxon>
        <taxon>Yponomeutoidea</taxon>
        <taxon>Plutellidae</taxon>
        <taxon>Plutella</taxon>
    </lineage>
</organism>
<keyword evidence="3" id="KW-0040">ANK repeat</keyword>
<dbReference type="PANTHER" id="PTHR24123:SF141">
    <property type="entry name" value="ANKYRIN 2, ISOFORM U"/>
    <property type="match status" value="1"/>
</dbReference>
<keyword evidence="4" id="KW-0472">Membrane</keyword>
<dbReference type="AlphaFoldDB" id="A0A8S4E0B4"/>
<dbReference type="Proteomes" id="UP000653454">
    <property type="component" value="Unassembled WGS sequence"/>
</dbReference>
<evidence type="ECO:0000256" key="2">
    <source>
        <dbReference type="ARBA" id="ARBA00022737"/>
    </source>
</evidence>
<protein>
    <submittedName>
        <fullName evidence="7">(diamondback moth) hypothetical protein</fullName>
    </submittedName>
</protein>
<dbReference type="EMBL" id="CAJHNJ030000011">
    <property type="protein sequence ID" value="CAG9109216.1"/>
    <property type="molecule type" value="Genomic_DNA"/>
</dbReference>
<dbReference type="PANTHER" id="PTHR24123">
    <property type="entry name" value="ANKYRIN REPEAT-CONTAINING"/>
    <property type="match status" value="1"/>
</dbReference>
<gene>
    <name evidence="7" type="ORF">PLXY2_LOCUS4064</name>
</gene>
<evidence type="ECO:0000313" key="8">
    <source>
        <dbReference type="Proteomes" id="UP000653454"/>
    </source>
</evidence>
<dbReference type="Gene3D" id="2.60.40.2660">
    <property type="match status" value="1"/>
</dbReference>
<feature type="region of interest" description="Disordered" evidence="5">
    <location>
        <begin position="141"/>
        <end position="166"/>
    </location>
</feature>
<evidence type="ECO:0000256" key="5">
    <source>
        <dbReference type="SAM" id="MobiDB-lite"/>
    </source>
</evidence>
<name>A0A8S4E0B4_PLUXY</name>
<sequence>MRLLGGKYVHLEFSGNLLPVTKCGTQPTFKFEAFKDNRVEFTVRVKHQGEPAAGRVYFMNEPKVAKGEQSQTPACVLDIALPERIAPRAGQSHADCLHLDQSGFDALNDELSWEHNSSLGPASLPHQGMNGHSKVITITNGDVKHHDANDTKPKDASLEKPAYACS</sequence>
<comment type="subcellular location">
    <subcellularLocation>
        <location evidence="1">Membrane</location>
    </subcellularLocation>
</comment>
<evidence type="ECO:0000256" key="3">
    <source>
        <dbReference type="ARBA" id="ARBA00023043"/>
    </source>
</evidence>
<evidence type="ECO:0000256" key="1">
    <source>
        <dbReference type="ARBA" id="ARBA00004370"/>
    </source>
</evidence>
<evidence type="ECO:0000313" key="7">
    <source>
        <dbReference type="EMBL" id="CAG9109216.1"/>
    </source>
</evidence>
<dbReference type="InterPro" id="IPR040745">
    <property type="entry name" value="Ankyrin_UPA"/>
</dbReference>
<keyword evidence="2" id="KW-0677">Repeat</keyword>
<reference evidence="7" key="1">
    <citation type="submission" date="2020-11" db="EMBL/GenBank/DDBJ databases">
        <authorList>
            <person name="Whiteford S."/>
        </authorList>
    </citation>
    <scope>NUCLEOTIDE SEQUENCE</scope>
</reference>
<evidence type="ECO:0000256" key="4">
    <source>
        <dbReference type="ARBA" id="ARBA00023136"/>
    </source>
</evidence>
<dbReference type="GO" id="GO:0016020">
    <property type="term" value="C:membrane"/>
    <property type="evidence" value="ECO:0007669"/>
    <property type="project" value="UniProtKB-SubCell"/>
</dbReference>
<comment type="caution">
    <text evidence="7">The sequence shown here is derived from an EMBL/GenBank/DDBJ whole genome shotgun (WGS) entry which is preliminary data.</text>
</comment>
<feature type="compositionally biased region" description="Basic and acidic residues" evidence="5">
    <location>
        <begin position="142"/>
        <end position="158"/>
    </location>
</feature>
<proteinExistence type="predicted"/>
<keyword evidence="8" id="KW-1185">Reference proteome</keyword>
<evidence type="ECO:0000259" key="6">
    <source>
        <dbReference type="Pfam" id="PF17809"/>
    </source>
</evidence>
<feature type="domain" description="Ankyrin UPA" evidence="6">
    <location>
        <begin position="3"/>
        <end position="83"/>
    </location>
</feature>
<dbReference type="Pfam" id="PF17809">
    <property type="entry name" value="UPA_2"/>
    <property type="match status" value="1"/>
</dbReference>
<accession>A0A8S4E0B4</accession>
<dbReference type="InterPro" id="IPR051165">
    <property type="entry name" value="Multifunctional_ANK_Repeat"/>
</dbReference>